<keyword evidence="2" id="KW-0999">Mitochondrion inner membrane</keyword>
<dbReference type="PANTHER" id="PTHR23222:SF0">
    <property type="entry name" value="PROHIBITIN 1"/>
    <property type="match status" value="1"/>
</dbReference>
<proteinExistence type="inferred from homology"/>
<dbReference type="AlphaFoldDB" id="A0A1Y2D6H2"/>
<gene>
    <name evidence="5" type="ORF">LY90DRAFT_702145</name>
</gene>
<evidence type="ECO:0000313" key="5">
    <source>
        <dbReference type="EMBL" id="ORY54889.1"/>
    </source>
</evidence>
<dbReference type="Pfam" id="PF01145">
    <property type="entry name" value="Band_7"/>
    <property type="match status" value="1"/>
</dbReference>
<dbReference type="OrthoDB" id="275637at2759"/>
<dbReference type="InterPro" id="IPR036013">
    <property type="entry name" value="Band_7/SPFH_dom_sf"/>
</dbReference>
<evidence type="ECO:0000256" key="1">
    <source>
        <dbReference type="ARBA" id="ARBA00009658"/>
    </source>
</evidence>
<dbReference type="GO" id="GO:0005743">
    <property type="term" value="C:mitochondrial inner membrane"/>
    <property type="evidence" value="ECO:0007669"/>
    <property type="project" value="UniProtKB-SubCell"/>
</dbReference>
<keyword evidence="6" id="KW-1185">Reference proteome</keyword>
<dbReference type="EMBL" id="MCOG01000081">
    <property type="protein sequence ID" value="ORY54889.1"/>
    <property type="molecule type" value="Genomic_DNA"/>
</dbReference>
<organism evidence="5 6">
    <name type="scientific">Neocallimastix californiae</name>
    <dbReference type="NCBI Taxonomy" id="1754190"/>
    <lineage>
        <taxon>Eukaryota</taxon>
        <taxon>Fungi</taxon>
        <taxon>Fungi incertae sedis</taxon>
        <taxon>Chytridiomycota</taxon>
        <taxon>Chytridiomycota incertae sedis</taxon>
        <taxon>Neocallimastigomycetes</taxon>
        <taxon>Neocallimastigales</taxon>
        <taxon>Neocallimastigaceae</taxon>
        <taxon>Neocallimastix</taxon>
    </lineage>
</organism>
<dbReference type="GO" id="GO:0000423">
    <property type="term" value="P:mitophagy"/>
    <property type="evidence" value="ECO:0007669"/>
    <property type="project" value="UniProtKB-ARBA"/>
</dbReference>
<reference evidence="5 6" key="1">
    <citation type="submission" date="2016-08" db="EMBL/GenBank/DDBJ databases">
        <title>A Parts List for Fungal Cellulosomes Revealed by Comparative Genomics.</title>
        <authorList>
            <consortium name="DOE Joint Genome Institute"/>
            <person name="Haitjema C.H."/>
            <person name="Gilmore S.P."/>
            <person name="Henske J.K."/>
            <person name="Solomon K.V."/>
            <person name="De Groot R."/>
            <person name="Kuo A."/>
            <person name="Mondo S.J."/>
            <person name="Salamov A.A."/>
            <person name="Labutti K."/>
            <person name="Zhao Z."/>
            <person name="Chiniquy J."/>
            <person name="Barry K."/>
            <person name="Brewer H.M."/>
            <person name="Purvine S.O."/>
            <person name="Wright A.T."/>
            <person name="Boxma B."/>
            <person name="Van Alen T."/>
            <person name="Hackstein J.H."/>
            <person name="Baker S.E."/>
            <person name="Grigoriev I.V."/>
            <person name="O'Malley M.A."/>
        </authorList>
    </citation>
    <scope>NUCLEOTIDE SEQUENCE [LARGE SCALE GENOMIC DNA]</scope>
    <source>
        <strain evidence="5 6">G1</strain>
    </source>
</reference>
<dbReference type="Proteomes" id="UP000193920">
    <property type="component" value="Unassembled WGS sequence"/>
</dbReference>
<keyword evidence="2" id="KW-0812">Transmembrane</keyword>
<sequence length="277" mass="30657">MDFDDFKKNKKSVVISIVVAIIVIILGVFSITVVDAGHTGVVVTLGKVSDGVLNEGFHLKMPFITKVVEIDNRVTKTEVKSIAASKDLQSISSKVSVNYRVNTDFSAKIYKNVGKDYNNVIVNPAIQECLKSVAAKYNAEELITKRAVVSSEMEKEISQKINPYGLNIEVFNIIDFDFSEEFNKAIEAKQTAQQQALKAEQDLARIKVEASQTIEKAKAESQAYQLKNQQLTDKIIMMEFVEKWDGKLPSVTSGGSALFDMSSFINTSALKDDKKGN</sequence>
<dbReference type="PANTHER" id="PTHR23222">
    <property type="entry name" value="PROHIBITIN"/>
    <property type="match status" value="1"/>
</dbReference>
<comment type="subcellular location">
    <subcellularLocation>
        <location evidence="2">Mitochondrion inner membrane</location>
    </subcellularLocation>
</comment>
<comment type="caution">
    <text evidence="5">The sequence shown here is derived from an EMBL/GenBank/DDBJ whole genome shotgun (WGS) entry which is preliminary data.</text>
</comment>
<dbReference type="InterPro" id="IPR001107">
    <property type="entry name" value="Band_7"/>
</dbReference>
<evidence type="ECO:0000256" key="2">
    <source>
        <dbReference type="RuleBase" id="RU366048"/>
    </source>
</evidence>
<dbReference type="CDD" id="cd03401">
    <property type="entry name" value="SPFH_prohibitin"/>
    <property type="match status" value="1"/>
</dbReference>
<evidence type="ECO:0000256" key="3">
    <source>
        <dbReference type="SAM" id="Coils"/>
    </source>
</evidence>
<name>A0A1Y2D6H2_9FUNG</name>
<dbReference type="SMART" id="SM00244">
    <property type="entry name" value="PHB"/>
    <property type="match status" value="1"/>
</dbReference>
<dbReference type="PRINTS" id="PR00679">
    <property type="entry name" value="PROHIBITIN"/>
</dbReference>
<accession>A0A1Y2D6H2</accession>
<evidence type="ECO:0000259" key="4">
    <source>
        <dbReference type="SMART" id="SM00244"/>
    </source>
</evidence>
<dbReference type="InterPro" id="IPR000163">
    <property type="entry name" value="Prohibitin"/>
</dbReference>
<protein>
    <recommendedName>
        <fullName evidence="2">Prohibitin</fullName>
    </recommendedName>
</protein>
<keyword evidence="2" id="KW-0496">Mitochondrion</keyword>
<evidence type="ECO:0000313" key="6">
    <source>
        <dbReference type="Proteomes" id="UP000193920"/>
    </source>
</evidence>
<dbReference type="STRING" id="1754190.A0A1Y2D6H2"/>
<comment type="similarity">
    <text evidence="1 2">Belongs to the prohibitin family.</text>
</comment>
<dbReference type="SUPFAM" id="SSF117892">
    <property type="entry name" value="Band 7/SPFH domain"/>
    <property type="match status" value="1"/>
</dbReference>
<feature type="transmembrane region" description="Helical" evidence="2">
    <location>
        <begin position="12"/>
        <end position="34"/>
    </location>
</feature>
<keyword evidence="2" id="KW-1133">Transmembrane helix</keyword>
<dbReference type="Gene3D" id="3.30.479.30">
    <property type="entry name" value="Band 7 domain"/>
    <property type="match status" value="1"/>
</dbReference>
<keyword evidence="2" id="KW-0472">Membrane</keyword>
<feature type="coiled-coil region" evidence="3">
    <location>
        <begin position="182"/>
        <end position="234"/>
    </location>
</feature>
<keyword evidence="3" id="KW-0175">Coiled coil</keyword>
<feature type="domain" description="Band 7" evidence="4">
    <location>
        <begin position="29"/>
        <end position="190"/>
    </location>
</feature>